<organism evidence="1 2">
    <name type="scientific">Acidovorax soli</name>
    <dbReference type="NCBI Taxonomy" id="592050"/>
    <lineage>
        <taxon>Bacteria</taxon>
        <taxon>Pseudomonadati</taxon>
        <taxon>Pseudomonadota</taxon>
        <taxon>Betaproteobacteria</taxon>
        <taxon>Burkholderiales</taxon>
        <taxon>Comamonadaceae</taxon>
        <taxon>Acidovorax</taxon>
    </lineage>
</organism>
<evidence type="ECO:0000313" key="2">
    <source>
        <dbReference type="Proteomes" id="UP000575083"/>
    </source>
</evidence>
<protein>
    <submittedName>
        <fullName evidence="1">Uncharacterized protein</fullName>
    </submittedName>
</protein>
<keyword evidence="2" id="KW-1185">Reference proteome</keyword>
<evidence type="ECO:0000313" key="1">
    <source>
        <dbReference type="EMBL" id="MBB6562935.1"/>
    </source>
</evidence>
<accession>A0A7X0UCS9</accession>
<dbReference type="Proteomes" id="UP000575083">
    <property type="component" value="Unassembled WGS sequence"/>
</dbReference>
<reference evidence="1 2" key="1">
    <citation type="submission" date="2020-08" db="EMBL/GenBank/DDBJ databases">
        <title>Functional genomics of gut bacteria from endangered species of beetles.</title>
        <authorList>
            <person name="Carlos-Shanley C."/>
        </authorList>
    </citation>
    <scope>NUCLEOTIDE SEQUENCE [LARGE SCALE GENOMIC DNA]</scope>
    <source>
        <strain evidence="1 2">S00198</strain>
    </source>
</reference>
<comment type="caution">
    <text evidence="1">The sequence shown here is derived from an EMBL/GenBank/DDBJ whole genome shotgun (WGS) entry which is preliminary data.</text>
</comment>
<proteinExistence type="predicted"/>
<gene>
    <name evidence="1" type="ORF">HNP48_005652</name>
</gene>
<dbReference type="EMBL" id="JACHLK010000015">
    <property type="protein sequence ID" value="MBB6562935.1"/>
    <property type="molecule type" value="Genomic_DNA"/>
</dbReference>
<dbReference type="AlphaFoldDB" id="A0A7X0UCS9"/>
<name>A0A7X0UCS9_9BURK</name>
<sequence length="191" mass="21379">MSSYIFVSPGSDPGAGLALVDPMLSSSKPSMGTCRPDLRRMVKPGDHIFVISGSRGRTIPQYVIGGMQIDKKLDDQLEALRRHPENALRFDGKQRTGNIIALPDGTQDPRDHHDKFESRIKNYILGKDPVMLETPKEVELGRDRSVGILSKILEVPGYRMQQVVGRSRKLSTMQVDRLLRALDDIKQEARS</sequence>
<dbReference type="RefSeq" id="WP_184863417.1">
    <property type="nucleotide sequence ID" value="NZ_JACHLK010000015.1"/>
</dbReference>